<dbReference type="EMBL" id="HBEG01047937">
    <property type="protein sequence ID" value="CAD8385502.1"/>
    <property type="molecule type" value="Transcribed_RNA"/>
</dbReference>
<evidence type="ECO:0000256" key="1">
    <source>
        <dbReference type="ARBA" id="ARBA00004141"/>
    </source>
</evidence>
<comment type="subcellular location">
    <subcellularLocation>
        <location evidence="1 8">Membrane</location>
        <topology evidence="1 8">Multi-pass membrane protein</topology>
    </subcellularLocation>
</comment>
<evidence type="ECO:0000313" key="9">
    <source>
        <dbReference type="EMBL" id="CAD8385502.1"/>
    </source>
</evidence>
<comment type="similarity">
    <text evidence="7 8">Belongs to the SFT2 family.</text>
</comment>
<feature type="transmembrane region" description="Helical" evidence="8">
    <location>
        <begin position="124"/>
        <end position="148"/>
    </location>
</feature>
<dbReference type="InterPro" id="IPR007305">
    <property type="entry name" value="Vesicle_transpt_Got1/SFT2"/>
</dbReference>
<feature type="transmembrane region" description="Helical" evidence="8">
    <location>
        <begin position="219"/>
        <end position="240"/>
    </location>
</feature>
<reference evidence="9" key="1">
    <citation type="submission" date="2021-01" db="EMBL/GenBank/DDBJ databases">
        <authorList>
            <person name="Corre E."/>
            <person name="Pelletier E."/>
            <person name="Niang G."/>
            <person name="Scheremetjew M."/>
            <person name="Finn R."/>
            <person name="Kale V."/>
            <person name="Holt S."/>
            <person name="Cochrane G."/>
            <person name="Meng A."/>
            <person name="Brown T."/>
            <person name="Cohen L."/>
        </authorList>
    </citation>
    <scope>NUCLEOTIDE SEQUENCE</scope>
    <source>
        <strain evidence="9">Pbaha01</strain>
    </source>
</reference>
<proteinExistence type="inferred from homology"/>
<evidence type="ECO:0000256" key="4">
    <source>
        <dbReference type="ARBA" id="ARBA00022927"/>
    </source>
</evidence>
<evidence type="ECO:0000256" key="8">
    <source>
        <dbReference type="RuleBase" id="RU363111"/>
    </source>
</evidence>
<dbReference type="InterPro" id="IPR011691">
    <property type="entry name" value="Vesicle_transpt_SFT2"/>
</dbReference>
<dbReference type="Pfam" id="PF04178">
    <property type="entry name" value="Got1"/>
    <property type="match status" value="1"/>
</dbReference>
<dbReference type="GO" id="GO:0005737">
    <property type="term" value="C:cytoplasm"/>
    <property type="evidence" value="ECO:0007669"/>
    <property type="project" value="UniProtKB-ARBA"/>
</dbReference>
<keyword evidence="3 8" id="KW-0812">Transmembrane</keyword>
<dbReference type="AlphaFoldDB" id="A0A7S0B7B1"/>
<dbReference type="GO" id="GO:0016020">
    <property type="term" value="C:membrane"/>
    <property type="evidence" value="ECO:0007669"/>
    <property type="project" value="UniProtKB-SubCell"/>
</dbReference>
<evidence type="ECO:0000256" key="5">
    <source>
        <dbReference type="ARBA" id="ARBA00022989"/>
    </source>
</evidence>
<keyword evidence="4 8" id="KW-0653">Protein transport</keyword>
<name>A0A7S0B7B1_9DINO</name>
<evidence type="ECO:0000256" key="3">
    <source>
        <dbReference type="ARBA" id="ARBA00022692"/>
    </source>
</evidence>
<evidence type="ECO:0000256" key="7">
    <source>
        <dbReference type="ARBA" id="ARBA00025800"/>
    </source>
</evidence>
<keyword evidence="5 8" id="KW-1133">Transmembrane helix</keyword>
<sequence>MGPPYMNVHKEPLNVRSSLNTAFGFLRQPQPPEEEEELGNPYMGIHEEEAVLQEAFHRQSSFGNFLGSLVPGFLKNSAADASARDLKPEKAGLLRSLTPRFLRSDEDEDFASACCPRLGFKQRLFGCACCFLLGQLMQFCSFGAATGILLGRPGRFACLYTLGNLVMMAASFFLSGPKAQCRKIKAKDRALTSFVYFSTMFLTLAAVFAGPFFCRALVILALVVVQWLSLVWYVLSYVPYGHSMGRRVLRSVGGWCCSF</sequence>
<dbReference type="GO" id="GO:0016192">
    <property type="term" value="P:vesicle-mediated transport"/>
    <property type="evidence" value="ECO:0007669"/>
    <property type="project" value="InterPro"/>
</dbReference>
<dbReference type="PANTHER" id="PTHR23137">
    <property type="entry name" value="VESICLE TRANSPORT PROTEIN-RELATED"/>
    <property type="match status" value="1"/>
</dbReference>
<evidence type="ECO:0000256" key="6">
    <source>
        <dbReference type="ARBA" id="ARBA00023136"/>
    </source>
</evidence>
<accession>A0A7S0B7B1</accession>
<feature type="transmembrane region" description="Helical" evidence="8">
    <location>
        <begin position="194"/>
        <end position="213"/>
    </location>
</feature>
<dbReference type="PANTHER" id="PTHR23137:SF6">
    <property type="entry name" value="VESICLE TRANSPORT PROTEIN"/>
    <property type="match status" value="1"/>
</dbReference>
<dbReference type="GO" id="GO:0012505">
    <property type="term" value="C:endomembrane system"/>
    <property type="evidence" value="ECO:0007669"/>
    <property type="project" value="UniProtKB-ARBA"/>
</dbReference>
<dbReference type="GO" id="GO:0015031">
    <property type="term" value="P:protein transport"/>
    <property type="evidence" value="ECO:0007669"/>
    <property type="project" value="UniProtKB-KW"/>
</dbReference>
<comment type="function">
    <text evidence="8">May be involved in fusion of retrograde transport vesicles derived from an endocytic compartment with the Golgi complex.</text>
</comment>
<feature type="transmembrane region" description="Helical" evidence="8">
    <location>
        <begin position="154"/>
        <end position="174"/>
    </location>
</feature>
<keyword evidence="2 8" id="KW-0813">Transport</keyword>
<keyword evidence="6 8" id="KW-0472">Membrane</keyword>
<gene>
    <name evidence="9" type="ORF">PBAH0796_LOCUS29190</name>
</gene>
<evidence type="ECO:0000256" key="2">
    <source>
        <dbReference type="ARBA" id="ARBA00022448"/>
    </source>
</evidence>
<protein>
    <recommendedName>
        <fullName evidence="8">Vesicle transport protein</fullName>
    </recommendedName>
</protein>
<organism evidence="9">
    <name type="scientific">Pyrodinium bahamense</name>
    <dbReference type="NCBI Taxonomy" id="73915"/>
    <lineage>
        <taxon>Eukaryota</taxon>
        <taxon>Sar</taxon>
        <taxon>Alveolata</taxon>
        <taxon>Dinophyceae</taxon>
        <taxon>Gonyaulacales</taxon>
        <taxon>Pyrocystaceae</taxon>
        <taxon>Pyrodinium</taxon>
    </lineage>
</organism>